<evidence type="ECO:0000313" key="3">
    <source>
        <dbReference type="EMBL" id="KAF7823624.1"/>
    </source>
</evidence>
<protein>
    <submittedName>
        <fullName evidence="3">Zinc finger, CCHC-type</fullName>
    </submittedName>
</protein>
<keyword evidence="1" id="KW-0863">Zinc-finger</keyword>
<organism evidence="3 4">
    <name type="scientific">Senna tora</name>
    <dbReference type="NCBI Taxonomy" id="362788"/>
    <lineage>
        <taxon>Eukaryota</taxon>
        <taxon>Viridiplantae</taxon>
        <taxon>Streptophyta</taxon>
        <taxon>Embryophyta</taxon>
        <taxon>Tracheophyta</taxon>
        <taxon>Spermatophyta</taxon>
        <taxon>Magnoliopsida</taxon>
        <taxon>eudicotyledons</taxon>
        <taxon>Gunneridae</taxon>
        <taxon>Pentapetalae</taxon>
        <taxon>rosids</taxon>
        <taxon>fabids</taxon>
        <taxon>Fabales</taxon>
        <taxon>Fabaceae</taxon>
        <taxon>Caesalpinioideae</taxon>
        <taxon>Cassia clade</taxon>
        <taxon>Senna</taxon>
    </lineage>
</organism>
<keyword evidence="1" id="KW-0862">Zinc</keyword>
<keyword evidence="4" id="KW-1185">Reference proteome</keyword>
<keyword evidence="1" id="KW-0479">Metal-binding</keyword>
<proteinExistence type="predicted"/>
<dbReference type="InterPro" id="IPR001878">
    <property type="entry name" value="Znf_CCHC"/>
</dbReference>
<evidence type="ECO:0000259" key="2">
    <source>
        <dbReference type="PROSITE" id="PS50158"/>
    </source>
</evidence>
<reference evidence="3" key="1">
    <citation type="submission" date="2020-09" db="EMBL/GenBank/DDBJ databases">
        <title>Genome-Enabled Discovery of Anthraquinone Biosynthesis in Senna tora.</title>
        <authorList>
            <person name="Kang S.-H."/>
            <person name="Pandey R.P."/>
            <person name="Lee C.-M."/>
            <person name="Sim J.-S."/>
            <person name="Jeong J.-T."/>
            <person name="Choi B.-S."/>
            <person name="Jung M."/>
            <person name="Ginzburg D."/>
            <person name="Zhao K."/>
            <person name="Won S.Y."/>
            <person name="Oh T.-J."/>
            <person name="Yu Y."/>
            <person name="Kim N.-H."/>
            <person name="Lee O.R."/>
            <person name="Lee T.-H."/>
            <person name="Bashyal P."/>
            <person name="Kim T.-S."/>
            <person name="Lee W.-H."/>
            <person name="Kawkins C."/>
            <person name="Kim C.-K."/>
            <person name="Kim J.S."/>
            <person name="Ahn B.O."/>
            <person name="Rhee S.Y."/>
            <person name="Sohng J.K."/>
        </authorList>
    </citation>
    <scope>NUCLEOTIDE SEQUENCE</scope>
    <source>
        <tissue evidence="3">Leaf</tissue>
    </source>
</reference>
<comment type="caution">
    <text evidence="3">The sequence shown here is derived from an EMBL/GenBank/DDBJ whole genome shotgun (WGS) entry which is preliminary data.</text>
</comment>
<dbReference type="InterPro" id="IPR036875">
    <property type="entry name" value="Znf_CCHC_sf"/>
</dbReference>
<dbReference type="Proteomes" id="UP000634136">
    <property type="component" value="Unassembled WGS sequence"/>
</dbReference>
<dbReference type="AlphaFoldDB" id="A0A834WNP1"/>
<evidence type="ECO:0000313" key="4">
    <source>
        <dbReference type="Proteomes" id="UP000634136"/>
    </source>
</evidence>
<dbReference type="PROSITE" id="PS50158">
    <property type="entry name" value="ZF_CCHC"/>
    <property type="match status" value="1"/>
</dbReference>
<dbReference type="GO" id="GO:0008270">
    <property type="term" value="F:zinc ion binding"/>
    <property type="evidence" value="ECO:0007669"/>
    <property type="project" value="UniProtKB-KW"/>
</dbReference>
<dbReference type="SMART" id="SM00343">
    <property type="entry name" value="ZnF_C2HC"/>
    <property type="match status" value="1"/>
</dbReference>
<evidence type="ECO:0000256" key="1">
    <source>
        <dbReference type="PROSITE-ProRule" id="PRU00047"/>
    </source>
</evidence>
<dbReference type="Pfam" id="PF14223">
    <property type="entry name" value="Retrotran_gag_2"/>
    <property type="match status" value="1"/>
</dbReference>
<sequence length="303" mass="33986">MNEGTKIFYHLSTLNGIVSELESIGVKIDEDKALRLIWSLPSSYEYIKHILMYGKDTLNFEEVTSKIIVEEKRMKCESRNSIDSVMVTKNGSDGRKKYGKNVTCWKCGKSRHVKKNCPGGASLANGSELDASSVSLVRGRWVHSCTWALVGIDARCVVELCRWLRNFQENPTWKKHLKVSARYFDICRVLGLRTVIVGVDNEVEDVARMVWEEFNWIQGSLKDMAAGSSRLLWSKPQRNWFKLNVDAATMSTGDGSIGGLIRDDRGACIAAFAMPVSFPNEPVILESAFKLSLSCVLHILSVN</sequence>
<dbReference type="OrthoDB" id="1434445at2759"/>
<feature type="domain" description="CCHC-type" evidence="2">
    <location>
        <begin position="104"/>
        <end position="118"/>
    </location>
</feature>
<dbReference type="EMBL" id="JAAIUW010000007">
    <property type="protein sequence ID" value="KAF7823624.1"/>
    <property type="molecule type" value="Genomic_DNA"/>
</dbReference>
<dbReference type="SUPFAM" id="SSF57756">
    <property type="entry name" value="Retrovirus zinc finger-like domains"/>
    <property type="match status" value="1"/>
</dbReference>
<accession>A0A834WNP1</accession>
<gene>
    <name evidence="3" type="ORF">G2W53_021768</name>
</gene>
<dbReference type="GO" id="GO:0003676">
    <property type="term" value="F:nucleic acid binding"/>
    <property type="evidence" value="ECO:0007669"/>
    <property type="project" value="InterPro"/>
</dbReference>
<name>A0A834WNP1_9FABA</name>